<dbReference type="AlphaFoldDB" id="A0AAN9HNV0"/>
<keyword evidence="2" id="KW-1185">Reference proteome</keyword>
<gene>
    <name evidence="1" type="ORF">RIF29_38529</name>
</gene>
<organism evidence="1 2">
    <name type="scientific">Crotalaria pallida</name>
    <name type="common">Smooth rattlebox</name>
    <name type="synonym">Crotalaria striata</name>
    <dbReference type="NCBI Taxonomy" id="3830"/>
    <lineage>
        <taxon>Eukaryota</taxon>
        <taxon>Viridiplantae</taxon>
        <taxon>Streptophyta</taxon>
        <taxon>Embryophyta</taxon>
        <taxon>Tracheophyta</taxon>
        <taxon>Spermatophyta</taxon>
        <taxon>Magnoliopsida</taxon>
        <taxon>eudicotyledons</taxon>
        <taxon>Gunneridae</taxon>
        <taxon>Pentapetalae</taxon>
        <taxon>rosids</taxon>
        <taxon>fabids</taxon>
        <taxon>Fabales</taxon>
        <taxon>Fabaceae</taxon>
        <taxon>Papilionoideae</taxon>
        <taxon>50 kb inversion clade</taxon>
        <taxon>genistoids sensu lato</taxon>
        <taxon>core genistoids</taxon>
        <taxon>Crotalarieae</taxon>
        <taxon>Crotalaria</taxon>
    </lineage>
</organism>
<name>A0AAN9HNV0_CROPI</name>
<evidence type="ECO:0000313" key="1">
    <source>
        <dbReference type="EMBL" id="KAK7243719.1"/>
    </source>
</evidence>
<dbReference type="EMBL" id="JAYWIO010000008">
    <property type="protein sequence ID" value="KAK7243719.1"/>
    <property type="molecule type" value="Genomic_DNA"/>
</dbReference>
<comment type="caution">
    <text evidence="1">The sequence shown here is derived from an EMBL/GenBank/DDBJ whole genome shotgun (WGS) entry which is preliminary data.</text>
</comment>
<proteinExistence type="predicted"/>
<sequence>MALELLESKLARKMFLLVLDDMCNDGTLKWDELRNVIPPSANGRRAGGRLGTRGSFDNPEAHASCDTCLIYFKQKKKPGEADLLMNDNFGLGIKVTHKGKIE</sequence>
<dbReference type="Proteomes" id="UP001372338">
    <property type="component" value="Unassembled WGS sequence"/>
</dbReference>
<protein>
    <submittedName>
        <fullName evidence="1">Uncharacterized protein</fullName>
    </submittedName>
</protein>
<evidence type="ECO:0000313" key="2">
    <source>
        <dbReference type="Proteomes" id="UP001372338"/>
    </source>
</evidence>
<accession>A0AAN9HNV0</accession>
<reference evidence="1 2" key="1">
    <citation type="submission" date="2024-01" db="EMBL/GenBank/DDBJ databases">
        <title>The genomes of 5 underutilized Papilionoideae crops provide insights into root nodulation and disease resistanc.</title>
        <authorList>
            <person name="Yuan L."/>
        </authorList>
    </citation>
    <scope>NUCLEOTIDE SEQUENCE [LARGE SCALE GENOMIC DNA]</scope>
    <source>
        <strain evidence="1">ZHUSHIDOU_FW_LH</strain>
        <tissue evidence="1">Leaf</tissue>
    </source>
</reference>